<evidence type="ECO:0000256" key="4">
    <source>
        <dbReference type="ARBA" id="ARBA00022490"/>
    </source>
</evidence>
<dbReference type="SUPFAM" id="SSF53335">
    <property type="entry name" value="S-adenosyl-L-methionine-dependent methyltransferases"/>
    <property type="match status" value="1"/>
</dbReference>
<feature type="domain" description="Methyltransferase" evidence="17">
    <location>
        <begin position="59"/>
        <end position="134"/>
    </location>
</feature>
<dbReference type="InterPro" id="IPR039769">
    <property type="entry name" value="Bud23-like"/>
</dbReference>
<dbReference type="GO" id="GO:0016435">
    <property type="term" value="F:rRNA (guanine) methyltransferase activity"/>
    <property type="evidence" value="ECO:0007669"/>
    <property type="project" value="InterPro"/>
</dbReference>
<gene>
    <name evidence="18" type="primary">WBSCR22</name>
    <name evidence="18" type="ORF">BLAG_LOCUS1248</name>
</gene>
<dbReference type="CDD" id="cd02440">
    <property type="entry name" value="AdoMet_MTases"/>
    <property type="match status" value="1"/>
</dbReference>
<keyword evidence="8" id="KW-0539">Nucleus</keyword>
<dbReference type="Gene3D" id="3.40.50.150">
    <property type="entry name" value="Vaccinia Virus protein VP39"/>
    <property type="match status" value="1"/>
</dbReference>
<keyword evidence="5" id="KW-0489">Methyltransferase</keyword>
<comment type="function">
    <text evidence="10">S-adenosyl-L-methionine-dependent methyltransferase that specifically methylates the N(7) position of a guanine in 18S rRNA. Requires the methyltransferase adapter protein TRM112 for full rRNA methyltransferase activity. Involved in the pre-rRNA processing steps leading to small-subunit rRNA production independently of its RNA-modifying catalytic activity. Important for biogenesis end export of the 40S ribosomal subunit independent on its methyltransferase activity. Locus-specific steroid receptor coactivator. Potentiates transactivation by glucocorticoid (NR3C1), mineralocorticoid (NR3C2), androgen (AR) and progesterone (PGR) receptors. Required for the maintenance of open chromatin at the TSC22D3/GILZ locus to facilitate NR3C1 loading on the response elements. Required for maintenance of dimethylation on histone H3 'Lys-79' (H3K79me2), although direct histone methyltransferase activity is not observed in vitro.</text>
</comment>
<dbReference type="OrthoDB" id="2877at2759"/>
<keyword evidence="4" id="KW-0963">Cytoplasm</keyword>
<comment type="similarity">
    <text evidence="3">Belongs to the class I-like SAM-binding methyltransferase superfamily. BUD23/WBSCR22 family.</text>
</comment>
<comment type="catalytic activity">
    <reaction evidence="9">
        <text>a guanosine in 18S rRNA + S-adenosyl-L-methionine = an N(7)-methylguanosine in 18S rRNA + S-adenosyl-L-homocysteine</text>
        <dbReference type="Rhea" id="RHEA:54584"/>
        <dbReference type="Rhea" id="RHEA-COMP:13937"/>
        <dbReference type="Rhea" id="RHEA-COMP:13938"/>
        <dbReference type="ChEBI" id="CHEBI:57856"/>
        <dbReference type="ChEBI" id="CHEBI:59789"/>
        <dbReference type="ChEBI" id="CHEBI:74269"/>
        <dbReference type="ChEBI" id="CHEBI:74480"/>
    </reaction>
</comment>
<dbReference type="Proteomes" id="UP000838412">
    <property type="component" value="Chromosome 1"/>
</dbReference>
<evidence type="ECO:0000259" key="17">
    <source>
        <dbReference type="Pfam" id="PF13649"/>
    </source>
</evidence>
<dbReference type="FunFam" id="3.40.50.150:FF:000017">
    <property type="entry name" value="probable 18S rRNA (Guanine-N(7))-methyltransferase"/>
    <property type="match status" value="1"/>
</dbReference>
<evidence type="ECO:0000313" key="19">
    <source>
        <dbReference type="Proteomes" id="UP000838412"/>
    </source>
</evidence>
<evidence type="ECO:0000256" key="6">
    <source>
        <dbReference type="ARBA" id="ARBA00022679"/>
    </source>
</evidence>
<accession>A0A8J9YQI3</accession>
<dbReference type="EMBL" id="OV696686">
    <property type="protein sequence ID" value="CAH1231310.1"/>
    <property type="molecule type" value="Genomic_DNA"/>
</dbReference>
<name>A0A8J9YQI3_BRALA</name>
<evidence type="ECO:0000256" key="14">
    <source>
        <dbReference type="ARBA" id="ARBA00081208"/>
    </source>
</evidence>
<organism evidence="18 19">
    <name type="scientific">Branchiostoma lanceolatum</name>
    <name type="common">Common lancelet</name>
    <name type="synonym">Amphioxus lanceolatum</name>
    <dbReference type="NCBI Taxonomy" id="7740"/>
    <lineage>
        <taxon>Eukaryota</taxon>
        <taxon>Metazoa</taxon>
        <taxon>Chordata</taxon>
        <taxon>Cephalochordata</taxon>
        <taxon>Leptocardii</taxon>
        <taxon>Amphioxiformes</taxon>
        <taxon>Branchiostomatidae</taxon>
        <taxon>Branchiostoma</taxon>
    </lineage>
</organism>
<evidence type="ECO:0000256" key="1">
    <source>
        <dbReference type="ARBA" id="ARBA00004123"/>
    </source>
</evidence>
<evidence type="ECO:0000256" key="2">
    <source>
        <dbReference type="ARBA" id="ARBA00004496"/>
    </source>
</evidence>
<protein>
    <recommendedName>
        <fullName evidence="12">18S rRNA (guanine-N(7))-methyltransferase</fullName>
    </recommendedName>
    <alternativeName>
        <fullName evidence="14">Bud site selection protein 23 homolog</fullName>
    </alternativeName>
    <alternativeName>
        <fullName evidence="13">rRNA methyltransferase and ribosome maturation factor</fullName>
    </alternativeName>
</protein>
<evidence type="ECO:0000256" key="8">
    <source>
        <dbReference type="ARBA" id="ARBA00023242"/>
    </source>
</evidence>
<dbReference type="PANTHER" id="PTHR12734">
    <property type="entry name" value="METHYLTRANSFERASE-RELATED"/>
    <property type="match status" value="1"/>
</dbReference>
<evidence type="ECO:0000256" key="10">
    <source>
        <dbReference type="ARBA" id="ARBA00059355"/>
    </source>
</evidence>
<dbReference type="AlphaFoldDB" id="A0A8J9YQI3"/>
<evidence type="ECO:0000256" key="13">
    <source>
        <dbReference type="ARBA" id="ARBA00075516"/>
    </source>
</evidence>
<evidence type="ECO:0000256" key="15">
    <source>
        <dbReference type="SAM" id="MobiDB-lite"/>
    </source>
</evidence>
<sequence length="280" mass="31817">MKMASGRRPEHQAPPEVFYNEEEARKYTSNSRMIQIQQELTERAVEMLNLPEDTPCYLLDLGCGSGLSGEFLTDQDHVWVGMDISSSMLDVAQEREVEGDLLLSDMGQGMCFRPGTFDGVISISAIQWLCNADKKSHNPPKRLYKFFSTLYACMARGARAVLQLYPENSDQLELITTQAMKAGFSGGVVVDFPNSTRAKKFFLVLFAGGTMTKLPKALGTDDRVHQAHFTDIRERGKGKTRKSVKKSRDWIMEKKERRRRQGKDVRPDSRYTGRKRSNKF</sequence>
<evidence type="ECO:0000313" key="18">
    <source>
        <dbReference type="EMBL" id="CAH1231310.1"/>
    </source>
</evidence>
<proteinExistence type="inferred from homology"/>
<feature type="domain" description="18S rRNA (guanine(1575)-N(7))-methyltransferase Bud23 C-terminal" evidence="16">
    <location>
        <begin position="205"/>
        <end position="277"/>
    </location>
</feature>
<feature type="compositionally biased region" description="Basic and acidic residues" evidence="15">
    <location>
        <begin position="246"/>
        <end position="255"/>
    </location>
</feature>
<evidence type="ECO:0000256" key="3">
    <source>
        <dbReference type="ARBA" id="ARBA00005547"/>
    </source>
</evidence>
<keyword evidence="6" id="KW-0808">Transferase</keyword>
<dbReference type="InterPro" id="IPR029063">
    <property type="entry name" value="SAM-dependent_MTases_sf"/>
</dbReference>
<feature type="compositionally biased region" description="Basic and acidic residues" evidence="15">
    <location>
        <begin position="262"/>
        <end position="271"/>
    </location>
</feature>
<evidence type="ECO:0000256" key="9">
    <source>
        <dbReference type="ARBA" id="ARBA00050374"/>
    </source>
</evidence>
<evidence type="ECO:0000256" key="5">
    <source>
        <dbReference type="ARBA" id="ARBA00022603"/>
    </source>
</evidence>
<reference evidence="18" key="1">
    <citation type="submission" date="2022-01" db="EMBL/GenBank/DDBJ databases">
        <authorList>
            <person name="Braso-Vives M."/>
        </authorList>
    </citation>
    <scope>NUCLEOTIDE SEQUENCE</scope>
</reference>
<evidence type="ECO:0000256" key="7">
    <source>
        <dbReference type="ARBA" id="ARBA00022691"/>
    </source>
</evidence>
<comment type="subcellular location">
    <subcellularLocation>
        <location evidence="2">Cytoplasm</location>
    </subcellularLocation>
    <subcellularLocation>
        <location evidence="1">Nucleus</location>
    </subcellularLocation>
</comment>
<dbReference type="Pfam" id="PF12589">
    <property type="entry name" value="WBS_methylT"/>
    <property type="match status" value="1"/>
</dbReference>
<feature type="region of interest" description="Disordered" evidence="15">
    <location>
        <begin position="231"/>
        <end position="280"/>
    </location>
</feature>
<dbReference type="Pfam" id="PF13649">
    <property type="entry name" value="Methyltransf_25"/>
    <property type="match status" value="1"/>
</dbReference>
<keyword evidence="19" id="KW-1185">Reference proteome</keyword>
<evidence type="ECO:0000256" key="12">
    <source>
        <dbReference type="ARBA" id="ARBA00074415"/>
    </source>
</evidence>
<dbReference type="GO" id="GO:0070476">
    <property type="term" value="P:rRNA (guanine-N7)-methylation"/>
    <property type="evidence" value="ECO:0007669"/>
    <property type="project" value="InterPro"/>
</dbReference>
<comment type="subunit">
    <text evidence="11">Heterodimer with TRMT112; this heterodimerization is necessary for the metabolic stability and activity of the catalytic subunit BUD23. Interacts with GRIP1.</text>
</comment>
<keyword evidence="7" id="KW-0949">S-adenosyl-L-methionine</keyword>
<dbReference type="PANTHER" id="PTHR12734:SF0">
    <property type="entry name" value="18S RRNA (GUANINE-N(7))-METHYLTRANSFERASE-RELATED"/>
    <property type="match status" value="1"/>
</dbReference>
<dbReference type="GO" id="GO:0005730">
    <property type="term" value="C:nucleolus"/>
    <property type="evidence" value="ECO:0007669"/>
    <property type="project" value="TreeGrafter"/>
</dbReference>
<dbReference type="GO" id="GO:0005737">
    <property type="term" value="C:cytoplasm"/>
    <property type="evidence" value="ECO:0007669"/>
    <property type="project" value="UniProtKB-SubCell"/>
</dbReference>
<evidence type="ECO:0000256" key="11">
    <source>
        <dbReference type="ARBA" id="ARBA00064164"/>
    </source>
</evidence>
<dbReference type="InterPro" id="IPR041698">
    <property type="entry name" value="Methyltransf_25"/>
</dbReference>
<dbReference type="InterPro" id="IPR022238">
    <property type="entry name" value="Bud23_C"/>
</dbReference>
<evidence type="ECO:0000259" key="16">
    <source>
        <dbReference type="Pfam" id="PF12589"/>
    </source>
</evidence>